<feature type="signal peptide" evidence="4">
    <location>
        <begin position="1"/>
        <end position="19"/>
    </location>
</feature>
<dbReference type="GO" id="GO:0005886">
    <property type="term" value="C:plasma membrane"/>
    <property type="evidence" value="ECO:0007669"/>
    <property type="project" value="TreeGrafter"/>
</dbReference>
<dbReference type="InterPro" id="IPR003599">
    <property type="entry name" value="Ig_sub"/>
</dbReference>
<dbReference type="InterPro" id="IPR036179">
    <property type="entry name" value="Ig-like_dom_sf"/>
</dbReference>
<proteinExistence type="predicted"/>
<dbReference type="CDD" id="cd05716">
    <property type="entry name" value="IgV_pIgR_like"/>
    <property type="match status" value="1"/>
</dbReference>
<reference evidence="6" key="1">
    <citation type="journal article" date="2023" name="Science">
        <title>Genome structures resolve the early diversification of teleost fishes.</title>
        <authorList>
            <person name="Parey E."/>
            <person name="Louis A."/>
            <person name="Montfort J."/>
            <person name="Bouchez O."/>
            <person name="Roques C."/>
            <person name="Iampietro C."/>
            <person name="Lluch J."/>
            <person name="Castinel A."/>
            <person name="Donnadieu C."/>
            <person name="Desvignes T."/>
            <person name="Floi Bucao C."/>
            <person name="Jouanno E."/>
            <person name="Wen M."/>
            <person name="Mejri S."/>
            <person name="Dirks R."/>
            <person name="Jansen H."/>
            <person name="Henkel C."/>
            <person name="Chen W.J."/>
            <person name="Zahm M."/>
            <person name="Cabau C."/>
            <person name="Klopp C."/>
            <person name="Thompson A.W."/>
            <person name="Robinson-Rechavi M."/>
            <person name="Braasch I."/>
            <person name="Lecointre G."/>
            <person name="Bobe J."/>
            <person name="Postlethwait J.H."/>
            <person name="Berthelot C."/>
            <person name="Roest Crollius H."/>
            <person name="Guiguen Y."/>
        </authorList>
    </citation>
    <scope>NUCLEOTIDE SEQUENCE</scope>
    <source>
        <strain evidence="6">WJC10195</strain>
    </source>
</reference>
<feature type="domain" description="Ig-like" evidence="5">
    <location>
        <begin position="161"/>
        <end position="262"/>
    </location>
</feature>
<dbReference type="InterPro" id="IPR013106">
    <property type="entry name" value="Ig_V-set"/>
</dbReference>
<feature type="chain" id="PRO_5040444383" description="Ig-like domain-containing protein" evidence="4">
    <location>
        <begin position="20"/>
        <end position="297"/>
    </location>
</feature>
<dbReference type="OrthoDB" id="8442846at2759"/>
<dbReference type="Proteomes" id="UP001152622">
    <property type="component" value="Chromosome 3"/>
</dbReference>
<dbReference type="InterPro" id="IPR050671">
    <property type="entry name" value="CD300_family_receptors"/>
</dbReference>
<dbReference type="SMART" id="SM00409">
    <property type="entry name" value="IG"/>
    <property type="match status" value="2"/>
</dbReference>
<dbReference type="Gene3D" id="2.60.40.10">
    <property type="entry name" value="Immunoglobulins"/>
    <property type="match status" value="2"/>
</dbReference>
<dbReference type="SUPFAM" id="SSF48726">
    <property type="entry name" value="Immunoglobulin"/>
    <property type="match status" value="2"/>
</dbReference>
<evidence type="ECO:0000259" key="5">
    <source>
        <dbReference type="PROSITE" id="PS50835"/>
    </source>
</evidence>
<dbReference type="PROSITE" id="PS50835">
    <property type="entry name" value="IG_LIKE"/>
    <property type="match status" value="1"/>
</dbReference>
<protein>
    <recommendedName>
        <fullName evidence="5">Ig-like domain-containing protein</fullName>
    </recommendedName>
</protein>
<dbReference type="EMBL" id="JAINUF010000003">
    <property type="protein sequence ID" value="KAJ8370260.1"/>
    <property type="molecule type" value="Genomic_DNA"/>
</dbReference>
<evidence type="ECO:0000313" key="6">
    <source>
        <dbReference type="EMBL" id="KAJ8370260.1"/>
    </source>
</evidence>
<dbReference type="InterPro" id="IPR007110">
    <property type="entry name" value="Ig-like_dom"/>
</dbReference>
<comment type="caution">
    <text evidence="6">The sequence shown here is derived from an EMBL/GenBank/DDBJ whole genome shotgun (WGS) entry which is preliminary data.</text>
</comment>
<evidence type="ECO:0000256" key="4">
    <source>
        <dbReference type="SAM" id="SignalP"/>
    </source>
</evidence>
<evidence type="ECO:0000313" key="7">
    <source>
        <dbReference type="Proteomes" id="UP001152622"/>
    </source>
</evidence>
<dbReference type="PANTHER" id="PTHR11860:SF87">
    <property type="entry name" value="CMRF35-LIKE MOLECULE 8"/>
    <property type="match status" value="1"/>
</dbReference>
<organism evidence="6 7">
    <name type="scientific">Synaphobranchus kaupii</name>
    <name type="common">Kaup's arrowtooth eel</name>
    <dbReference type="NCBI Taxonomy" id="118154"/>
    <lineage>
        <taxon>Eukaryota</taxon>
        <taxon>Metazoa</taxon>
        <taxon>Chordata</taxon>
        <taxon>Craniata</taxon>
        <taxon>Vertebrata</taxon>
        <taxon>Euteleostomi</taxon>
        <taxon>Actinopterygii</taxon>
        <taxon>Neopterygii</taxon>
        <taxon>Teleostei</taxon>
        <taxon>Anguilliformes</taxon>
        <taxon>Synaphobranchidae</taxon>
        <taxon>Synaphobranchus</taxon>
    </lineage>
</organism>
<keyword evidence="4" id="KW-0732">Signal</keyword>
<keyword evidence="3" id="KW-0472">Membrane</keyword>
<sequence length="297" mass="33365">MRLALVTFVSGAYSVVVWGPGENLREEDEGWYQCGISIPGFDNGSPVYINVRKVQVLERVISQIKGHITVQCKYHKSYTDRVKYWCKGNLLFPCSTLVKTDGSNTHSRISIRDDKREKAFYITMKDLTKDDEGSYMCGISRFLFDDKVDVYVQVNEDATIPDLSGPVNVIGQASSSKTIRCQYSEGYRNSVKYWCKGAGVDGCSPVVNTENKETEGRTQIRDDPSNREFLITIRDLTGQDTGLYYCQVKAQSPLRDQQVKVHLYVDAGKSTVSTTSKTQEESTSLSPFPQEFCLSAV</sequence>
<accession>A0A9Q1J5F5</accession>
<dbReference type="InterPro" id="IPR013783">
    <property type="entry name" value="Ig-like_fold"/>
</dbReference>
<dbReference type="Pfam" id="PF07686">
    <property type="entry name" value="V-set"/>
    <property type="match status" value="2"/>
</dbReference>
<dbReference type="GO" id="GO:0004888">
    <property type="term" value="F:transmembrane signaling receptor activity"/>
    <property type="evidence" value="ECO:0007669"/>
    <property type="project" value="TreeGrafter"/>
</dbReference>
<keyword evidence="7" id="KW-1185">Reference proteome</keyword>
<name>A0A9Q1J5F5_SYNKA</name>
<dbReference type="PANTHER" id="PTHR11860">
    <property type="entry name" value="POLYMERIC-IMMUNOGLOBULIN RECEPTOR"/>
    <property type="match status" value="1"/>
</dbReference>
<dbReference type="SMART" id="SM00406">
    <property type="entry name" value="IGv"/>
    <property type="match status" value="2"/>
</dbReference>
<evidence type="ECO:0000256" key="2">
    <source>
        <dbReference type="ARBA" id="ARBA00022692"/>
    </source>
</evidence>
<comment type="subcellular location">
    <subcellularLocation>
        <location evidence="1">Membrane</location>
    </subcellularLocation>
</comment>
<keyword evidence="2" id="KW-0812">Transmembrane</keyword>
<evidence type="ECO:0000256" key="3">
    <source>
        <dbReference type="ARBA" id="ARBA00023136"/>
    </source>
</evidence>
<dbReference type="AlphaFoldDB" id="A0A9Q1J5F5"/>
<gene>
    <name evidence="6" type="ORF">SKAU_G00102880</name>
</gene>
<evidence type="ECO:0000256" key="1">
    <source>
        <dbReference type="ARBA" id="ARBA00004370"/>
    </source>
</evidence>